<dbReference type="PATRIC" id="fig|1396.535.peg.946"/>
<gene>
    <name evidence="1" type="ORF">B4088_0879</name>
</gene>
<evidence type="ECO:0000313" key="1">
    <source>
        <dbReference type="EMBL" id="KZD71149.1"/>
    </source>
</evidence>
<sequence length="73" mass="8617">MSEGRYEEALEIVNELNRTTQLVSFYASPKEIDAKTENLYSIFNPEDLLLSLYDFLTKTEEAYKEIEREFLTI</sequence>
<dbReference type="AlphaFoldDB" id="A0A164QDC3"/>
<name>A0A164QDC3_BACCE</name>
<evidence type="ECO:0000313" key="2">
    <source>
        <dbReference type="Proteomes" id="UP000076482"/>
    </source>
</evidence>
<protein>
    <submittedName>
        <fullName evidence="1">Uncharacterized protein</fullName>
    </submittedName>
</protein>
<dbReference type="EMBL" id="LJKE01000020">
    <property type="protein sequence ID" value="KZD71149.1"/>
    <property type="molecule type" value="Genomic_DNA"/>
</dbReference>
<proteinExistence type="predicted"/>
<dbReference type="Proteomes" id="UP000076482">
    <property type="component" value="Unassembled WGS sequence"/>
</dbReference>
<organism evidence="1 2">
    <name type="scientific">Bacillus cereus</name>
    <dbReference type="NCBI Taxonomy" id="1396"/>
    <lineage>
        <taxon>Bacteria</taxon>
        <taxon>Bacillati</taxon>
        <taxon>Bacillota</taxon>
        <taxon>Bacilli</taxon>
        <taxon>Bacillales</taxon>
        <taxon>Bacillaceae</taxon>
        <taxon>Bacillus</taxon>
        <taxon>Bacillus cereus group</taxon>
    </lineage>
</organism>
<comment type="caution">
    <text evidence="1">The sequence shown here is derived from an EMBL/GenBank/DDBJ whole genome shotgun (WGS) entry which is preliminary data.</text>
</comment>
<reference evidence="1 2" key="1">
    <citation type="submission" date="2015-09" db="EMBL/GenBank/DDBJ databases">
        <title>Bacillus cereus food isolates.</title>
        <authorList>
            <person name="Boekhorst J."/>
        </authorList>
    </citation>
    <scope>NUCLEOTIDE SEQUENCE [LARGE SCALE GENOMIC DNA]</scope>
    <source>
        <strain evidence="1 2">B4088</strain>
    </source>
</reference>
<accession>A0A164QDC3</accession>